<protein>
    <submittedName>
        <fullName evidence="1">Uncharacterized protein</fullName>
    </submittedName>
</protein>
<keyword evidence="2" id="KW-1185">Reference proteome</keyword>
<organism evidence="1 2">
    <name type="scientific">Paenibacillus wenxiniae</name>
    <dbReference type="NCBI Taxonomy" id="1636843"/>
    <lineage>
        <taxon>Bacteria</taxon>
        <taxon>Bacillati</taxon>
        <taxon>Bacillota</taxon>
        <taxon>Bacilli</taxon>
        <taxon>Bacillales</taxon>
        <taxon>Paenibacillaceae</taxon>
        <taxon>Paenibacillus</taxon>
    </lineage>
</organism>
<evidence type="ECO:0000313" key="1">
    <source>
        <dbReference type="EMBL" id="MFD1884317.1"/>
    </source>
</evidence>
<sequence length="293" mass="33931">MSHFSVAVITPSMNDVERLLAPFQENNRGNCPEEYLVFFDVEEEYRRSYETESAEYVEMEDGRLLSPYHSIFRTTASQPMLRTHEVPSHLKRVRIPHQEKYTTLDDYLMQHVGYSARDEKTRKWGYWDNPNAKWDSWQIGGSWSNTLLLRSGEQVNAAPIKDIFFIEQELGEGVTVTIEDMPVPAALATKLKICLAHASQEWEKVMEGKGSDQPEYYMNRYGDKQSFLREMLSVRTYAVVTPDGNWHAPGEMGRFGISSERPEEATQFNTSFYDTFIKDADPEHFVVIVDCHM</sequence>
<reference evidence="2" key="1">
    <citation type="journal article" date="2019" name="Int. J. Syst. Evol. Microbiol.">
        <title>The Global Catalogue of Microorganisms (GCM) 10K type strain sequencing project: providing services to taxonomists for standard genome sequencing and annotation.</title>
        <authorList>
            <consortium name="The Broad Institute Genomics Platform"/>
            <consortium name="The Broad Institute Genome Sequencing Center for Infectious Disease"/>
            <person name="Wu L."/>
            <person name="Ma J."/>
        </authorList>
    </citation>
    <scope>NUCLEOTIDE SEQUENCE [LARGE SCALE GENOMIC DNA]</scope>
    <source>
        <strain evidence="2">CCUG 54950</strain>
    </source>
</reference>
<name>A0ABW4RDH8_9BACL</name>
<gene>
    <name evidence="1" type="ORF">ACFSC9_02160</name>
</gene>
<dbReference type="EMBL" id="JBHUEH010000007">
    <property type="protein sequence ID" value="MFD1884317.1"/>
    <property type="molecule type" value="Genomic_DNA"/>
</dbReference>
<dbReference type="Proteomes" id="UP001597233">
    <property type="component" value="Unassembled WGS sequence"/>
</dbReference>
<accession>A0ABW4RDH8</accession>
<evidence type="ECO:0000313" key="2">
    <source>
        <dbReference type="Proteomes" id="UP001597233"/>
    </source>
</evidence>
<dbReference type="RefSeq" id="WP_347326813.1">
    <property type="nucleotide sequence ID" value="NZ_JBCGUH010000016.1"/>
</dbReference>
<comment type="caution">
    <text evidence="1">The sequence shown here is derived from an EMBL/GenBank/DDBJ whole genome shotgun (WGS) entry which is preliminary data.</text>
</comment>
<proteinExistence type="predicted"/>